<evidence type="ECO:0000256" key="1">
    <source>
        <dbReference type="SAM" id="MobiDB-lite"/>
    </source>
</evidence>
<gene>
    <name evidence="3" type="ORF">Tci_663683</name>
</gene>
<proteinExistence type="predicted"/>
<feature type="compositionally biased region" description="Basic and acidic residues" evidence="1">
    <location>
        <begin position="74"/>
        <end position="90"/>
    </location>
</feature>
<dbReference type="SUPFAM" id="SSF56672">
    <property type="entry name" value="DNA/RNA polymerases"/>
    <property type="match status" value="1"/>
</dbReference>
<evidence type="ECO:0000259" key="2">
    <source>
        <dbReference type="Pfam" id="PF07727"/>
    </source>
</evidence>
<comment type="caution">
    <text evidence="3">The sequence shown here is derived from an EMBL/GenBank/DDBJ whole genome shotgun (WGS) entry which is preliminary data.</text>
</comment>
<evidence type="ECO:0000313" key="3">
    <source>
        <dbReference type="EMBL" id="GFA91711.1"/>
    </source>
</evidence>
<feature type="domain" description="Reverse transcriptase Ty1/copia-type" evidence="2">
    <location>
        <begin position="225"/>
        <end position="359"/>
    </location>
</feature>
<accession>A0A699KHL3</accession>
<dbReference type="EMBL" id="BKCJ010513765">
    <property type="protein sequence ID" value="GFA91711.1"/>
    <property type="molecule type" value="Genomic_DNA"/>
</dbReference>
<organism evidence="3">
    <name type="scientific">Tanacetum cinerariifolium</name>
    <name type="common">Dalmatian daisy</name>
    <name type="synonym">Chrysanthemum cinerariifolium</name>
    <dbReference type="NCBI Taxonomy" id="118510"/>
    <lineage>
        <taxon>Eukaryota</taxon>
        <taxon>Viridiplantae</taxon>
        <taxon>Streptophyta</taxon>
        <taxon>Embryophyta</taxon>
        <taxon>Tracheophyta</taxon>
        <taxon>Spermatophyta</taxon>
        <taxon>Magnoliopsida</taxon>
        <taxon>eudicotyledons</taxon>
        <taxon>Gunneridae</taxon>
        <taxon>Pentapetalae</taxon>
        <taxon>asterids</taxon>
        <taxon>campanulids</taxon>
        <taxon>Asterales</taxon>
        <taxon>Asteraceae</taxon>
        <taxon>Asteroideae</taxon>
        <taxon>Anthemideae</taxon>
        <taxon>Anthemidinae</taxon>
        <taxon>Tanacetum</taxon>
    </lineage>
</organism>
<dbReference type="AlphaFoldDB" id="A0A699KHL3"/>
<protein>
    <submittedName>
        <fullName evidence="3">Putative ribonuclease H-like domain-containing protein</fullName>
    </submittedName>
</protein>
<sequence>INFLENKPNVAGIGPKWLFDNDTLIMSMNYQPVVPGNQPNDNADLQNIDDGVADAAFNVKEHENDVHVSANGSDKTDIKKRNKKAKIDDKGKSPIDSLRVGDLRAEFEEFSFNSSNKVNAVSAPVNSARPNPTNSPNSFNTASPYINAVSPNFRIARKSSFVDPSKYPNDPDMPELEDIVYLDDDDDVGAEADLSNLEKNIRVNPIPTTRVHKDHLVNQIIDPAYPDKVYKVDKALYGLHQALRAWYETLANYLLENSFQRGKIDQTLFIKKQKGDILLVQVYLDDIIFGSTNKELCKAFEKLMKDKFQMSYMGELTFFLGLQVMQKDDGIFISQDKYVAEILRKFGFINVKLASTPIEQRSFYSRIRMVRM</sequence>
<feature type="region of interest" description="Disordered" evidence="1">
    <location>
        <begin position="62"/>
        <end position="90"/>
    </location>
</feature>
<name>A0A699KHL3_TANCI</name>
<dbReference type="InterPro" id="IPR043502">
    <property type="entry name" value="DNA/RNA_pol_sf"/>
</dbReference>
<dbReference type="InterPro" id="IPR013103">
    <property type="entry name" value="RVT_2"/>
</dbReference>
<feature type="non-terminal residue" evidence="3">
    <location>
        <position position="1"/>
    </location>
</feature>
<reference evidence="3" key="1">
    <citation type="journal article" date="2019" name="Sci. Rep.">
        <title>Draft genome of Tanacetum cinerariifolium, the natural source of mosquito coil.</title>
        <authorList>
            <person name="Yamashiro T."/>
            <person name="Shiraishi A."/>
            <person name="Satake H."/>
            <person name="Nakayama K."/>
        </authorList>
    </citation>
    <scope>NUCLEOTIDE SEQUENCE</scope>
</reference>
<dbReference type="Pfam" id="PF07727">
    <property type="entry name" value="RVT_2"/>
    <property type="match status" value="1"/>
</dbReference>